<dbReference type="EMBL" id="MT145003">
    <property type="protein sequence ID" value="QJI02461.1"/>
    <property type="molecule type" value="Genomic_DNA"/>
</dbReference>
<reference evidence="1" key="1">
    <citation type="submission" date="2020-03" db="EMBL/GenBank/DDBJ databases">
        <title>The deep terrestrial virosphere.</title>
        <authorList>
            <person name="Holmfeldt K."/>
            <person name="Nilsson E."/>
            <person name="Simone D."/>
            <person name="Lopez-Fernandez M."/>
            <person name="Wu X."/>
            <person name="de Brujin I."/>
            <person name="Lundin D."/>
            <person name="Andersson A."/>
            <person name="Bertilsson S."/>
            <person name="Dopson M."/>
        </authorList>
    </citation>
    <scope>NUCLEOTIDE SEQUENCE</scope>
    <source>
        <strain evidence="1">TM448B03259</strain>
    </source>
</reference>
<organism evidence="1">
    <name type="scientific">viral metagenome</name>
    <dbReference type="NCBI Taxonomy" id="1070528"/>
    <lineage>
        <taxon>unclassified sequences</taxon>
        <taxon>metagenomes</taxon>
        <taxon>organismal metagenomes</taxon>
    </lineage>
</organism>
<accession>A0A6M3XWZ0</accession>
<proteinExistence type="predicted"/>
<protein>
    <submittedName>
        <fullName evidence="1">Uncharacterized protein</fullName>
    </submittedName>
</protein>
<gene>
    <name evidence="1" type="ORF">TM448B03259_0015</name>
</gene>
<evidence type="ECO:0000313" key="1">
    <source>
        <dbReference type="EMBL" id="QJI02461.1"/>
    </source>
</evidence>
<name>A0A6M3XWZ0_9ZZZZ</name>
<dbReference type="AlphaFoldDB" id="A0A6M3XWZ0"/>
<sequence length="49" mass="5847">MSKFQYVSNEGLYQVVVKLQNEWNDKLTKEILEILAEICKRLTVQGYPW</sequence>